<dbReference type="PANTHER" id="PTHR30093:SF2">
    <property type="entry name" value="TYPE II SECRETION SYSTEM PROTEIN H"/>
    <property type="match status" value="1"/>
</dbReference>
<dbReference type="InterPro" id="IPR012902">
    <property type="entry name" value="N_methyl_site"/>
</dbReference>
<feature type="transmembrane region" description="Helical" evidence="1">
    <location>
        <begin position="32"/>
        <end position="55"/>
    </location>
</feature>
<dbReference type="STRING" id="575540.Isop_1199"/>
<gene>
    <name evidence="3" type="ordered locus">Isop_1199</name>
</gene>
<evidence type="ECO:0000259" key="2">
    <source>
        <dbReference type="Pfam" id="PF07596"/>
    </source>
</evidence>
<keyword evidence="1" id="KW-1133">Transmembrane helix</keyword>
<dbReference type="OrthoDB" id="261883at2"/>
<dbReference type="PANTHER" id="PTHR30093">
    <property type="entry name" value="GENERAL SECRETION PATHWAY PROTEIN G"/>
    <property type="match status" value="1"/>
</dbReference>
<dbReference type="InterPro" id="IPR027558">
    <property type="entry name" value="Pre_pil_HX9DG_C"/>
</dbReference>
<dbReference type="SUPFAM" id="SSF54523">
    <property type="entry name" value="Pili subunits"/>
    <property type="match status" value="1"/>
</dbReference>
<dbReference type="InParanoid" id="E8R5N6"/>
<protein>
    <recommendedName>
        <fullName evidence="2">DUF1559 domain-containing protein</fullName>
    </recommendedName>
</protein>
<feature type="domain" description="DUF1559" evidence="2">
    <location>
        <begin position="56"/>
        <end position="359"/>
    </location>
</feature>
<dbReference type="EMBL" id="CP002353">
    <property type="protein sequence ID" value="ADV61785.1"/>
    <property type="molecule type" value="Genomic_DNA"/>
</dbReference>
<keyword evidence="1" id="KW-0472">Membrane</keyword>
<dbReference type="eggNOG" id="COG2165">
    <property type="taxonomic scope" value="Bacteria"/>
</dbReference>
<reference evidence="3 4" key="2">
    <citation type="journal article" date="2011" name="Stand. Genomic Sci.">
        <title>Complete genome sequence of Isosphaera pallida type strain (IS1B).</title>
        <authorList>
            <consortium name="US DOE Joint Genome Institute (JGI-PGF)"/>
            <person name="Goker M."/>
            <person name="Cleland D."/>
            <person name="Saunders E."/>
            <person name="Lapidus A."/>
            <person name="Nolan M."/>
            <person name="Lucas S."/>
            <person name="Hammon N."/>
            <person name="Deshpande S."/>
            <person name="Cheng J.F."/>
            <person name="Tapia R."/>
            <person name="Han C."/>
            <person name="Goodwin L."/>
            <person name="Pitluck S."/>
            <person name="Liolios K."/>
            <person name="Pagani I."/>
            <person name="Ivanova N."/>
            <person name="Mavromatis K."/>
            <person name="Pati A."/>
            <person name="Chen A."/>
            <person name="Palaniappan K."/>
            <person name="Land M."/>
            <person name="Hauser L."/>
            <person name="Chang Y.J."/>
            <person name="Jeffries C.D."/>
            <person name="Detter J.C."/>
            <person name="Beck B."/>
            <person name="Woyke T."/>
            <person name="Bristow J."/>
            <person name="Eisen J.A."/>
            <person name="Markowitz V."/>
            <person name="Hugenholtz P."/>
            <person name="Kyrpides N.C."/>
            <person name="Klenk H.P."/>
        </authorList>
    </citation>
    <scope>NUCLEOTIDE SEQUENCE [LARGE SCALE GENOMIC DNA]</scope>
    <source>
        <strain evidence="4">ATCC 43644 / DSM 9630 / IS1B</strain>
    </source>
</reference>
<dbReference type="Gene3D" id="3.30.700.10">
    <property type="entry name" value="Glycoprotein, Type 4 Pilin"/>
    <property type="match status" value="1"/>
</dbReference>
<reference key="1">
    <citation type="submission" date="2010-11" db="EMBL/GenBank/DDBJ databases">
        <title>The complete sequence of chromosome of Isophaera pallida ATCC 43644.</title>
        <authorList>
            <consortium name="US DOE Joint Genome Institute (JGI-PGF)"/>
            <person name="Lucas S."/>
            <person name="Copeland A."/>
            <person name="Lapidus A."/>
            <person name="Bruce D."/>
            <person name="Goodwin L."/>
            <person name="Pitluck S."/>
            <person name="Kyrpides N."/>
            <person name="Mavromatis K."/>
            <person name="Pagani I."/>
            <person name="Ivanova N."/>
            <person name="Saunders E."/>
            <person name="Brettin T."/>
            <person name="Detter J.C."/>
            <person name="Han C."/>
            <person name="Tapia R."/>
            <person name="Land M."/>
            <person name="Hauser L."/>
            <person name="Markowitz V."/>
            <person name="Cheng J.-F."/>
            <person name="Hugenholtz P."/>
            <person name="Woyke T."/>
            <person name="Wu D."/>
            <person name="Eisen J.A."/>
        </authorList>
    </citation>
    <scope>NUCLEOTIDE SEQUENCE</scope>
    <source>
        <strain>ATCC 43644</strain>
    </source>
</reference>
<dbReference type="Proteomes" id="UP000008631">
    <property type="component" value="Chromosome"/>
</dbReference>
<dbReference type="InterPro" id="IPR045584">
    <property type="entry name" value="Pilin-like"/>
</dbReference>
<dbReference type="HOGENOM" id="CLU_041661_0_0_0"/>
<proteinExistence type="predicted"/>
<evidence type="ECO:0000313" key="4">
    <source>
        <dbReference type="Proteomes" id="UP000008631"/>
    </source>
</evidence>
<dbReference type="KEGG" id="ipa:Isop_1199"/>
<dbReference type="NCBIfam" id="TIGR04294">
    <property type="entry name" value="pre_pil_HX9DG"/>
    <property type="match status" value="1"/>
</dbReference>
<dbReference type="InterPro" id="IPR011453">
    <property type="entry name" value="DUF1559"/>
</dbReference>
<dbReference type="AlphaFoldDB" id="E8R5N6"/>
<keyword evidence="4" id="KW-1185">Reference proteome</keyword>
<dbReference type="NCBIfam" id="TIGR02532">
    <property type="entry name" value="IV_pilin_GFxxxE"/>
    <property type="match status" value="1"/>
</dbReference>
<dbReference type="PROSITE" id="PS00409">
    <property type="entry name" value="PROKAR_NTER_METHYL"/>
    <property type="match status" value="1"/>
</dbReference>
<dbReference type="Pfam" id="PF07963">
    <property type="entry name" value="N_methyl"/>
    <property type="match status" value="1"/>
</dbReference>
<sequence length="380" mass="41156">MADRPSKAFFFRSLNVRFCDSLRLPQARHRGFTLIELLVVIAIIAVLIALLLPAVQSAREAARRAQCTNNLKQIGLALHNFESANGYFPPAAAFPTHNLPTILQTTIHPNILAQLPRQFSGTWGDASTLANPLVHSWVTFCLPYMEQQAVFNSYNLFQQFCGPPRPASQGTIHANHTAISSVINTLLCPSSPQGQKIETNASASVGLPPLVLQIEGFHQAVSDYAVNDGISLNLIPAFADPPLNGVTPPPDPAIKGIMQFNVPRRIAAITDGTSNTFLISEDAGRPGNYTRRGFRPGRISGAGWADYESEYITHGAGANGGPNCHTNCINDNEDFSFHPGGANKLYADGTVRFVKETMAMRVFARLMSFDGGDIVSADQL</sequence>
<keyword evidence="1" id="KW-0812">Transmembrane</keyword>
<evidence type="ECO:0000256" key="1">
    <source>
        <dbReference type="SAM" id="Phobius"/>
    </source>
</evidence>
<evidence type="ECO:0000313" key="3">
    <source>
        <dbReference type="EMBL" id="ADV61785.1"/>
    </source>
</evidence>
<dbReference type="Pfam" id="PF07596">
    <property type="entry name" value="SBP_bac_10"/>
    <property type="match status" value="1"/>
</dbReference>
<name>E8R5N6_ISOPI</name>
<organism evidence="3 4">
    <name type="scientific">Isosphaera pallida (strain ATCC 43644 / DSM 9630 / IS1B)</name>
    <dbReference type="NCBI Taxonomy" id="575540"/>
    <lineage>
        <taxon>Bacteria</taxon>
        <taxon>Pseudomonadati</taxon>
        <taxon>Planctomycetota</taxon>
        <taxon>Planctomycetia</taxon>
        <taxon>Isosphaerales</taxon>
        <taxon>Isosphaeraceae</taxon>
        <taxon>Isosphaera</taxon>
    </lineage>
</organism>
<accession>E8R5N6</accession>